<evidence type="ECO:0000313" key="2">
    <source>
        <dbReference type="Proteomes" id="UP000245783"/>
    </source>
</evidence>
<organism evidence="1 2">
    <name type="scientific">Ceraceosorus guamensis</name>
    <dbReference type="NCBI Taxonomy" id="1522189"/>
    <lineage>
        <taxon>Eukaryota</taxon>
        <taxon>Fungi</taxon>
        <taxon>Dikarya</taxon>
        <taxon>Basidiomycota</taxon>
        <taxon>Ustilaginomycotina</taxon>
        <taxon>Exobasidiomycetes</taxon>
        <taxon>Ceraceosorales</taxon>
        <taxon>Ceraceosoraceae</taxon>
        <taxon>Ceraceosorus</taxon>
    </lineage>
</organism>
<dbReference type="GeneID" id="37039494"/>
<gene>
    <name evidence="1" type="ORF">IE81DRAFT_77141</name>
</gene>
<dbReference type="EMBL" id="KZ819369">
    <property type="protein sequence ID" value="PWN43520.1"/>
    <property type="molecule type" value="Genomic_DNA"/>
</dbReference>
<reference evidence="1 2" key="1">
    <citation type="journal article" date="2018" name="Mol. Biol. Evol.">
        <title>Broad Genomic Sampling Reveals a Smut Pathogenic Ancestry of the Fungal Clade Ustilaginomycotina.</title>
        <authorList>
            <person name="Kijpornyongpan T."/>
            <person name="Mondo S.J."/>
            <person name="Barry K."/>
            <person name="Sandor L."/>
            <person name="Lee J."/>
            <person name="Lipzen A."/>
            <person name="Pangilinan J."/>
            <person name="LaButti K."/>
            <person name="Hainaut M."/>
            <person name="Henrissat B."/>
            <person name="Grigoriev I.V."/>
            <person name="Spatafora J.W."/>
            <person name="Aime M.C."/>
        </authorList>
    </citation>
    <scope>NUCLEOTIDE SEQUENCE [LARGE SCALE GENOMIC DNA]</scope>
    <source>
        <strain evidence="1 2">MCA 4658</strain>
    </source>
</reference>
<keyword evidence="2" id="KW-1185">Reference proteome</keyword>
<dbReference type="RefSeq" id="XP_025370680.1">
    <property type="nucleotide sequence ID" value="XM_025517624.1"/>
</dbReference>
<sequence length="128" mass="13973">MTSHKSSSSLIFDLGLVTVAESRRLDREFAILNAGHPAPAAGISRDNQYSNLESRRWEPASLSAGRKMIKSFCLVWLKSANQPSKSSLVVVSSTRNRGTSAEESLTGTLAPRCRTAVDSSYTSLDRLR</sequence>
<dbReference type="InParanoid" id="A0A316W139"/>
<proteinExistence type="predicted"/>
<protein>
    <submittedName>
        <fullName evidence="1">Uncharacterized protein</fullName>
    </submittedName>
</protein>
<accession>A0A316W139</accession>
<name>A0A316W139_9BASI</name>
<dbReference type="AlphaFoldDB" id="A0A316W139"/>
<evidence type="ECO:0000313" key="1">
    <source>
        <dbReference type="EMBL" id="PWN43520.1"/>
    </source>
</evidence>
<dbReference type="Proteomes" id="UP000245783">
    <property type="component" value="Unassembled WGS sequence"/>
</dbReference>